<comment type="caution">
    <text evidence="3">The sequence shown here is derived from an EMBL/GenBank/DDBJ whole genome shotgun (WGS) entry which is preliminary data.</text>
</comment>
<dbReference type="Proteomes" id="UP000245591">
    <property type="component" value="Unassembled WGS sequence"/>
</dbReference>
<dbReference type="GO" id="GO:0006361">
    <property type="term" value="P:transcription initiation at RNA polymerase I promoter"/>
    <property type="evidence" value="ECO:0007669"/>
    <property type="project" value="InterPro"/>
</dbReference>
<dbReference type="PANTHER" id="PTHR12790:SF0">
    <property type="entry name" value="RNA POLYMERASE I-SPECIFIC TRANSCRIPTION INITIATION FACTOR RRN3-RELATED"/>
    <property type="match status" value="1"/>
</dbReference>
<dbReference type="InterPro" id="IPR007991">
    <property type="entry name" value="RNA_pol_I_trans_ini_fac_RRN3"/>
</dbReference>
<proteinExistence type="inferred from homology"/>
<reference evidence="3 4" key="1">
    <citation type="journal article" date="2018" name="MBio">
        <title>Comparative Genomics Reveals the Core Gene Toolbox for the Fungus-Insect Symbiosis.</title>
        <authorList>
            <person name="Wang Y."/>
            <person name="Stata M."/>
            <person name="Wang W."/>
            <person name="Stajich J.E."/>
            <person name="White M.M."/>
            <person name="Moncalvo J.M."/>
        </authorList>
    </citation>
    <scope>NUCLEOTIDE SEQUENCE [LARGE SCALE GENOMIC DNA]</scope>
    <source>
        <strain evidence="3 4">AUS-126-30</strain>
    </source>
</reference>
<dbReference type="GO" id="GO:0005634">
    <property type="term" value="C:nucleus"/>
    <property type="evidence" value="ECO:0007669"/>
    <property type="project" value="TreeGrafter"/>
</dbReference>
<evidence type="ECO:0008006" key="5">
    <source>
        <dbReference type="Google" id="ProtNLM"/>
    </source>
</evidence>
<dbReference type="AlphaFoldDB" id="A0A2U1J4C8"/>
<evidence type="ECO:0000313" key="3">
    <source>
        <dbReference type="EMBL" id="PVZ99955.1"/>
    </source>
</evidence>
<dbReference type="Pfam" id="PF05327">
    <property type="entry name" value="RRN3"/>
    <property type="match status" value="1"/>
</dbReference>
<name>A0A2U1J4C8_SMIAN</name>
<dbReference type="PANTHER" id="PTHR12790">
    <property type="entry name" value="TRANSCRIPTION INITIATION FACTOR IA RRN3"/>
    <property type="match status" value="1"/>
</dbReference>
<gene>
    <name evidence="3" type="ORF">BB558_004012</name>
</gene>
<comment type="similarity">
    <text evidence="1">Belongs to the RRN3 family.</text>
</comment>
<accession>A0A2U1J4C8</accession>
<feature type="compositionally biased region" description="Acidic residues" evidence="2">
    <location>
        <begin position="288"/>
        <end position="305"/>
    </location>
</feature>
<evidence type="ECO:0000313" key="4">
    <source>
        <dbReference type="Proteomes" id="UP000245591"/>
    </source>
</evidence>
<feature type="region of interest" description="Disordered" evidence="2">
    <location>
        <begin position="717"/>
        <end position="750"/>
    </location>
</feature>
<protein>
    <recommendedName>
        <fullName evidence="5">RNA polymerase I-specific transcription initiation factor RRN3</fullName>
    </recommendedName>
</protein>
<dbReference type="EMBL" id="MBFU01000371">
    <property type="protein sequence ID" value="PVZ99955.1"/>
    <property type="molecule type" value="Genomic_DNA"/>
</dbReference>
<evidence type="ECO:0000256" key="1">
    <source>
        <dbReference type="ARBA" id="ARBA00010098"/>
    </source>
</evidence>
<keyword evidence="4" id="KW-1185">Reference proteome</keyword>
<feature type="compositionally biased region" description="Acidic residues" evidence="2">
    <location>
        <begin position="720"/>
        <end position="734"/>
    </location>
</feature>
<dbReference type="GO" id="GO:0001042">
    <property type="term" value="F:RNA polymerase I core binding"/>
    <property type="evidence" value="ECO:0007669"/>
    <property type="project" value="TreeGrafter"/>
</dbReference>
<evidence type="ECO:0000256" key="2">
    <source>
        <dbReference type="SAM" id="MobiDB-lite"/>
    </source>
</evidence>
<feature type="region of interest" description="Disordered" evidence="2">
    <location>
        <begin position="280"/>
        <end position="310"/>
    </location>
</feature>
<dbReference type="GO" id="GO:0001181">
    <property type="term" value="F:RNA polymerase I general transcription initiation factor activity"/>
    <property type="evidence" value="ECO:0007669"/>
    <property type="project" value="InterPro"/>
</dbReference>
<organism evidence="3 4">
    <name type="scientific">Smittium angustum</name>
    <dbReference type="NCBI Taxonomy" id="133377"/>
    <lineage>
        <taxon>Eukaryota</taxon>
        <taxon>Fungi</taxon>
        <taxon>Fungi incertae sedis</taxon>
        <taxon>Zoopagomycota</taxon>
        <taxon>Kickxellomycotina</taxon>
        <taxon>Harpellomycetes</taxon>
        <taxon>Harpellales</taxon>
        <taxon>Legeriomycetaceae</taxon>
        <taxon>Smittium</taxon>
    </lineage>
</organism>
<sequence>METGLITPKAVRFSSNITFFDKSDYENSDIIRDALSLDSGIKNDLPQTPQFNSPADFNLQAKKKKEMLRLFIKKALENVKSGRVSEYHEIIKVFNDIQPKNISFLEDQKIEKIKSWIEAILYHVSLIESVHYELIEAILGCKCICFKNEELVSKYNGLLLHIASVQPSWSSRIIKTLIKWFLYKPHSDAEVAENILFSRIHSVINDLIYLIPTLSREIYTAINRAFPHKRATLEHQKQFLENTLRVLEYYPELQKKLLQLIFDRILQIDVEIQADIEELEEKQNQKDNEDDDVSSGSETEEDNAEILELKNISKNKKSNETLTEASTELHDEDEDLAADDDYTFNNEVLIYNEHEMIEKLDVMMYQVLTFLQKSHTTNKNNRIEQFALVLELFDQIVLPTFKSRYTQFFMFYVCSLESNYSDLFLGHLVTKIGQPVEFGQVLTSSSRSSIIRMSAASYLSSFVARASFLSPQIVRNVIGVLSQWANTYIDLQDDYETSSPTSVIPKHLNKNSGFRSKYSDTSKFEHPVFYSVCQAIMYIFCFRWRDLVESKDGDNSLLFDQLSKSQSMENGFDTSVFRWCPQVSGIHRVVFSKLNPLAFISSTVSKQFALVGSQLSFIFCLSLLDQNKRSNRRFVLANSNNETGSGSTISLPSLMSSSSLFSLGSSLNALRGGSNPGLNTLKEMSTFFPFDPIILPLSKPFIDPVYMEWNPVFETNSDSDISDDSDLSDGDDDDTKTASARNSERMEISL</sequence>